<feature type="compositionally biased region" description="Low complexity" evidence="5">
    <location>
        <begin position="263"/>
        <end position="278"/>
    </location>
</feature>
<feature type="compositionally biased region" description="Acidic residues" evidence="5">
    <location>
        <begin position="286"/>
        <end position="304"/>
    </location>
</feature>
<evidence type="ECO:0000313" key="7">
    <source>
        <dbReference type="EMBL" id="GMH58126.1"/>
    </source>
</evidence>
<dbReference type="GO" id="GO:0006260">
    <property type="term" value="P:DNA replication"/>
    <property type="evidence" value="ECO:0007669"/>
    <property type="project" value="UniProtKB-KW"/>
</dbReference>
<feature type="domain" description="DNA replication complex GINS protein PSF2 N-terminal" evidence="6">
    <location>
        <begin position="28"/>
        <end position="81"/>
    </location>
</feature>
<dbReference type="InterPro" id="IPR007257">
    <property type="entry name" value="GINS_Psf2"/>
</dbReference>
<evidence type="ECO:0000256" key="1">
    <source>
        <dbReference type="ARBA" id="ARBA00004123"/>
    </source>
</evidence>
<dbReference type="AlphaFoldDB" id="A0A9W6ZTJ3"/>
<dbReference type="SUPFAM" id="SSF160059">
    <property type="entry name" value="PriA/YqbF domain"/>
    <property type="match status" value="1"/>
</dbReference>
<accession>A0A9W6ZTJ3</accession>
<evidence type="ECO:0000313" key="8">
    <source>
        <dbReference type="Proteomes" id="UP001165122"/>
    </source>
</evidence>
<dbReference type="Proteomes" id="UP001165122">
    <property type="component" value="Unassembled WGS sequence"/>
</dbReference>
<dbReference type="SUPFAM" id="SSF158573">
    <property type="entry name" value="GINS helical bundle-like"/>
    <property type="match status" value="1"/>
</dbReference>
<dbReference type="GO" id="GO:0000727">
    <property type="term" value="P:double-strand break repair via break-induced replication"/>
    <property type="evidence" value="ECO:0007669"/>
    <property type="project" value="TreeGrafter"/>
</dbReference>
<gene>
    <name evidence="7" type="ORF">TrLO_g15946</name>
</gene>
<dbReference type="FunFam" id="3.40.5.50:FF:000001">
    <property type="entry name" value="DNA replication complex GINS protein PSF2"/>
    <property type="match status" value="1"/>
</dbReference>
<dbReference type="CDD" id="cd21694">
    <property type="entry name" value="GINS_B_Psf2"/>
    <property type="match status" value="1"/>
</dbReference>
<feature type="region of interest" description="Disordered" evidence="5">
    <location>
        <begin position="222"/>
        <end position="317"/>
    </location>
</feature>
<reference evidence="8" key="1">
    <citation type="journal article" date="2023" name="Commun. Biol.">
        <title>Genome analysis of Parmales, the sister group of diatoms, reveals the evolutionary specialization of diatoms from phago-mixotrophs to photoautotrophs.</title>
        <authorList>
            <person name="Ban H."/>
            <person name="Sato S."/>
            <person name="Yoshikawa S."/>
            <person name="Yamada K."/>
            <person name="Nakamura Y."/>
            <person name="Ichinomiya M."/>
            <person name="Sato N."/>
            <person name="Blanc-Mathieu R."/>
            <person name="Endo H."/>
            <person name="Kuwata A."/>
            <person name="Ogata H."/>
        </authorList>
    </citation>
    <scope>NUCLEOTIDE SEQUENCE [LARGE SCALE GENOMIC DNA]</scope>
    <source>
        <strain evidence="8">NIES 3700</strain>
    </source>
</reference>
<dbReference type="PANTHER" id="PTHR12772">
    <property type="entry name" value="DNA REPLICATION COMPLEX GINS PROTEIN PSF2"/>
    <property type="match status" value="1"/>
</dbReference>
<dbReference type="PANTHER" id="PTHR12772:SF0">
    <property type="entry name" value="DNA REPLICATION COMPLEX GINS PROTEIN PSF2"/>
    <property type="match status" value="1"/>
</dbReference>
<dbReference type="Pfam" id="PF25005">
    <property type="entry name" value="PSF2_N"/>
    <property type="match status" value="1"/>
</dbReference>
<evidence type="ECO:0000259" key="6">
    <source>
        <dbReference type="Pfam" id="PF25005"/>
    </source>
</evidence>
<dbReference type="InterPro" id="IPR036224">
    <property type="entry name" value="GINS_bundle-like_dom_sf"/>
</dbReference>
<dbReference type="EMBL" id="BRXW01000475">
    <property type="protein sequence ID" value="GMH58126.1"/>
    <property type="molecule type" value="Genomic_DNA"/>
</dbReference>
<dbReference type="OrthoDB" id="1938138at2759"/>
<dbReference type="Gene3D" id="3.40.5.50">
    <property type="match status" value="1"/>
</dbReference>
<keyword evidence="8" id="KW-1185">Reference proteome</keyword>
<evidence type="ECO:0000256" key="3">
    <source>
        <dbReference type="ARBA" id="ARBA00022705"/>
    </source>
</evidence>
<evidence type="ECO:0000256" key="4">
    <source>
        <dbReference type="ARBA" id="ARBA00023242"/>
    </source>
</evidence>
<evidence type="ECO:0000256" key="5">
    <source>
        <dbReference type="SAM" id="MobiDB-lite"/>
    </source>
</evidence>
<comment type="similarity">
    <text evidence="2">Belongs to the GINS2/PSF2 family.</text>
</comment>
<protein>
    <recommendedName>
        <fullName evidence="6">DNA replication complex GINS protein PSF2 N-terminal domain-containing protein</fullName>
    </recommendedName>
</protein>
<dbReference type="CDD" id="cd11712">
    <property type="entry name" value="GINS_A_psf2"/>
    <property type="match status" value="1"/>
</dbReference>
<name>A0A9W6ZTJ3_9STRA</name>
<keyword evidence="3" id="KW-0235">DNA replication</keyword>
<keyword evidence="4" id="KW-0539">Nucleus</keyword>
<sequence>MSNLSLPPSSAGIGKPDNGTVARFSMQDFMSEESCVDVVPAFDCPVLSFISGDYGPFTAGMAVTVPLWLAVELRKQYRCRITPPAWLCEEFLQSVLNYEKDPLNETFFSSAPSPLDPSTPLPLPYHYQSIATVLLQTCPSDFPKPKSLLPLLQDIEFLRSSKSSNILKRLSRTIDGSDGDGEVEKSFNMRSGWKAMEVQGFKGVTCKMLEGVRGLAYGKEEGKKVGSGVSGGGGGGGETRSERPSGGRRKFQNSSRRRDENTESNNNTTSSTPNRQSQASNPDTPTVDEDGLEIANIEDGEELEEPTRQGGALRRFR</sequence>
<dbReference type="GO" id="GO:0000811">
    <property type="term" value="C:GINS complex"/>
    <property type="evidence" value="ECO:0007669"/>
    <property type="project" value="TreeGrafter"/>
</dbReference>
<comment type="subcellular location">
    <subcellularLocation>
        <location evidence="1">Nucleus</location>
    </subcellularLocation>
</comment>
<dbReference type="Gene3D" id="1.20.58.1020">
    <property type="match status" value="1"/>
</dbReference>
<feature type="compositionally biased region" description="Gly residues" evidence="5">
    <location>
        <begin position="228"/>
        <end position="238"/>
    </location>
</feature>
<proteinExistence type="inferred from homology"/>
<comment type="caution">
    <text evidence="7">The sequence shown here is derived from an EMBL/GenBank/DDBJ whole genome shotgun (WGS) entry which is preliminary data.</text>
</comment>
<organism evidence="7 8">
    <name type="scientific">Triparma laevis f. longispina</name>
    <dbReference type="NCBI Taxonomy" id="1714387"/>
    <lineage>
        <taxon>Eukaryota</taxon>
        <taxon>Sar</taxon>
        <taxon>Stramenopiles</taxon>
        <taxon>Ochrophyta</taxon>
        <taxon>Bolidophyceae</taxon>
        <taxon>Parmales</taxon>
        <taxon>Triparmaceae</taxon>
        <taxon>Triparma</taxon>
    </lineage>
</organism>
<dbReference type="InterPro" id="IPR056784">
    <property type="entry name" value="PSF2_N"/>
</dbReference>
<evidence type="ECO:0000256" key="2">
    <source>
        <dbReference type="ARBA" id="ARBA00010565"/>
    </source>
</evidence>